<dbReference type="SUPFAM" id="SSF52833">
    <property type="entry name" value="Thioredoxin-like"/>
    <property type="match status" value="1"/>
</dbReference>
<reference evidence="3" key="2">
    <citation type="submission" date="2020-10" db="EMBL/GenBank/DDBJ databases">
        <authorList>
            <consortium name="NCBI Pathogen Detection Project"/>
        </authorList>
    </citation>
    <scope>NUCLEOTIDE SEQUENCE</scope>
    <source>
        <strain evidence="3">CAVp300</strain>
    </source>
</reference>
<accession>A0A9P3WHL9</accession>
<dbReference type="RefSeq" id="WP_047371113.1">
    <property type="nucleotide sequence ID" value="NZ_CABMNU010000005.1"/>
</dbReference>
<protein>
    <submittedName>
        <fullName evidence="3">DsbA family protein</fullName>
    </submittedName>
</protein>
<feature type="signal peptide" evidence="1">
    <location>
        <begin position="1"/>
        <end position="24"/>
    </location>
</feature>
<feature type="chain" id="PRO_5040354626" evidence="1">
    <location>
        <begin position="25"/>
        <end position="260"/>
    </location>
</feature>
<dbReference type="AlphaFoldDB" id="A0A9P3WHL9"/>
<dbReference type="InterPro" id="IPR041205">
    <property type="entry name" value="ScsC_N"/>
</dbReference>
<feature type="domain" description="Thioredoxin" evidence="2">
    <location>
        <begin position="21"/>
        <end position="260"/>
    </location>
</feature>
<gene>
    <name evidence="3" type="ORF">I8531_004361</name>
</gene>
<keyword evidence="1" id="KW-0732">Signal</keyword>
<sequence length="260" mass="28595">MTFRKTLISLVTTYTLLHLSPVLAASAPVFTPEQEAQIGKIAADYLVAHPEVLVQVSQKLQQQEQERQQMALTQKVMDNQDALLRDKDTPVIGPQDASVAVIEFFDYQCIYCSKLAPELEKVMKASPDVRYIFKEWPIFASRWENSEKAALRGLDVWKQKGAAGYAIYHNSIYHTGHNEGQLTVEDINAAAKAAGATDKPQADYSNILENTNTLAQTLELTGTPGLIVMPVKGANPENITVFPGLASAEQIQAAIKKASH</sequence>
<evidence type="ECO:0000313" key="4">
    <source>
        <dbReference type="Proteomes" id="UP000867740"/>
    </source>
</evidence>
<name>A0A9P3WHL9_KLUIN</name>
<proteinExistence type="predicted"/>
<dbReference type="EMBL" id="DACSUM010000046">
    <property type="protein sequence ID" value="HAT3584002.1"/>
    <property type="molecule type" value="Genomic_DNA"/>
</dbReference>
<dbReference type="Pfam" id="PF13462">
    <property type="entry name" value="Thioredoxin_4"/>
    <property type="match status" value="1"/>
</dbReference>
<dbReference type="Pfam" id="PF18312">
    <property type="entry name" value="ScsC_N"/>
    <property type="match status" value="1"/>
</dbReference>
<evidence type="ECO:0000313" key="3">
    <source>
        <dbReference type="EMBL" id="HAT3584002.1"/>
    </source>
</evidence>
<evidence type="ECO:0000259" key="2">
    <source>
        <dbReference type="PROSITE" id="PS51352"/>
    </source>
</evidence>
<dbReference type="InterPro" id="IPR036249">
    <property type="entry name" value="Thioredoxin-like_sf"/>
</dbReference>
<dbReference type="PROSITE" id="PS51352">
    <property type="entry name" value="THIOREDOXIN_2"/>
    <property type="match status" value="1"/>
</dbReference>
<dbReference type="Gene3D" id="3.40.30.10">
    <property type="entry name" value="Glutaredoxin"/>
    <property type="match status" value="1"/>
</dbReference>
<organism evidence="3 4">
    <name type="scientific">Kluyvera intermedia</name>
    <name type="common">Enterobacter intermedius</name>
    <dbReference type="NCBI Taxonomy" id="61648"/>
    <lineage>
        <taxon>Bacteria</taxon>
        <taxon>Pseudomonadati</taxon>
        <taxon>Pseudomonadota</taxon>
        <taxon>Gammaproteobacteria</taxon>
        <taxon>Enterobacterales</taxon>
        <taxon>Enterobacteriaceae</taxon>
        <taxon>Kluyvera</taxon>
    </lineage>
</organism>
<dbReference type="CDD" id="cd03023">
    <property type="entry name" value="DsbA_Com1_like"/>
    <property type="match status" value="1"/>
</dbReference>
<dbReference type="InterPro" id="IPR013766">
    <property type="entry name" value="Thioredoxin_domain"/>
</dbReference>
<reference evidence="3" key="1">
    <citation type="journal article" date="2018" name="Genome Biol.">
        <title>SKESA: strategic k-mer extension for scrupulous assemblies.</title>
        <authorList>
            <person name="Souvorov A."/>
            <person name="Agarwala R."/>
            <person name="Lipman D.J."/>
        </authorList>
    </citation>
    <scope>NUCLEOTIDE SEQUENCE</scope>
    <source>
        <strain evidence="3">CAVp300</strain>
    </source>
</reference>
<dbReference type="InterPro" id="IPR012336">
    <property type="entry name" value="Thioredoxin-like_fold"/>
</dbReference>
<comment type="caution">
    <text evidence="3">The sequence shown here is derived from an EMBL/GenBank/DDBJ whole genome shotgun (WGS) entry which is preliminary data.</text>
</comment>
<dbReference type="Proteomes" id="UP000867740">
    <property type="component" value="Unassembled WGS sequence"/>
</dbReference>
<evidence type="ECO:0000256" key="1">
    <source>
        <dbReference type="SAM" id="SignalP"/>
    </source>
</evidence>